<dbReference type="PROSITE" id="PS50158">
    <property type="entry name" value="ZF_CCHC"/>
    <property type="match status" value="1"/>
</dbReference>
<sequence length="343" mass="37734">MGIPAHIATAIDGVTNLSPENFGEHESLMNEFWTAAGLEWVLLDEEPTLSATQKKLDTEGSFLLFAKVDPEYRGMVKPHSGTHARWKALKSAFTTVTFSDRLILFDHLISIEHNPGLHITKYISDVETMAKDLKAQSLEIPDDVLTSILLARLHPIMSASKKSLCKETTFPAFKDASARLRADAHDDAKDDETRVKIEAAVQGMQATAFAARIPRPPSGAPPPEAFEKGFRWCSPKSDRDCFRCGRPGHRAQFCMAVMPEAIAQWILGAISQASSTTPTYTPSLVPPTADAQAMAAQAGPAPDDDDDSELDDSDRIPWDSLTPEQVEEFEDRGLHRPGKLWVI</sequence>
<feature type="domain" description="CCHC-type" evidence="3">
    <location>
        <begin position="241"/>
        <end position="254"/>
    </location>
</feature>
<feature type="compositionally biased region" description="Low complexity" evidence="2">
    <location>
        <begin position="291"/>
        <end position="301"/>
    </location>
</feature>
<dbReference type="AlphaFoldDB" id="A0AAD6VMV6"/>
<comment type="caution">
    <text evidence="4">The sequence shown here is derived from an EMBL/GenBank/DDBJ whole genome shotgun (WGS) entry which is preliminary data.</text>
</comment>
<dbReference type="Pfam" id="PF14223">
    <property type="entry name" value="Retrotran_gag_2"/>
    <property type="match status" value="1"/>
</dbReference>
<dbReference type="EMBL" id="JARJCW010000013">
    <property type="protein sequence ID" value="KAJ7217819.1"/>
    <property type="molecule type" value="Genomic_DNA"/>
</dbReference>
<evidence type="ECO:0000313" key="4">
    <source>
        <dbReference type="EMBL" id="KAJ7217819.1"/>
    </source>
</evidence>
<dbReference type="GO" id="GO:0008270">
    <property type="term" value="F:zinc ion binding"/>
    <property type="evidence" value="ECO:0007669"/>
    <property type="project" value="UniProtKB-KW"/>
</dbReference>
<reference evidence="4" key="1">
    <citation type="submission" date="2023-03" db="EMBL/GenBank/DDBJ databases">
        <title>Massive genome expansion in bonnet fungi (Mycena s.s.) driven by repeated elements and novel gene families across ecological guilds.</title>
        <authorList>
            <consortium name="Lawrence Berkeley National Laboratory"/>
            <person name="Harder C.B."/>
            <person name="Miyauchi S."/>
            <person name="Viragh M."/>
            <person name="Kuo A."/>
            <person name="Thoen E."/>
            <person name="Andreopoulos B."/>
            <person name="Lu D."/>
            <person name="Skrede I."/>
            <person name="Drula E."/>
            <person name="Henrissat B."/>
            <person name="Morin E."/>
            <person name="Kohler A."/>
            <person name="Barry K."/>
            <person name="LaButti K."/>
            <person name="Morin E."/>
            <person name="Salamov A."/>
            <person name="Lipzen A."/>
            <person name="Mereny Z."/>
            <person name="Hegedus B."/>
            <person name="Baldrian P."/>
            <person name="Stursova M."/>
            <person name="Weitz H."/>
            <person name="Taylor A."/>
            <person name="Grigoriev I.V."/>
            <person name="Nagy L.G."/>
            <person name="Martin F."/>
            <person name="Kauserud H."/>
        </authorList>
    </citation>
    <scope>NUCLEOTIDE SEQUENCE</scope>
    <source>
        <strain evidence="4">9144</strain>
    </source>
</reference>
<evidence type="ECO:0000256" key="1">
    <source>
        <dbReference type="PROSITE-ProRule" id="PRU00047"/>
    </source>
</evidence>
<proteinExistence type="predicted"/>
<evidence type="ECO:0000256" key="2">
    <source>
        <dbReference type="SAM" id="MobiDB-lite"/>
    </source>
</evidence>
<dbReference type="GO" id="GO:0003676">
    <property type="term" value="F:nucleic acid binding"/>
    <property type="evidence" value="ECO:0007669"/>
    <property type="project" value="InterPro"/>
</dbReference>
<keyword evidence="1" id="KW-0862">Zinc</keyword>
<dbReference type="Proteomes" id="UP001219525">
    <property type="component" value="Unassembled WGS sequence"/>
</dbReference>
<evidence type="ECO:0000259" key="3">
    <source>
        <dbReference type="PROSITE" id="PS50158"/>
    </source>
</evidence>
<name>A0AAD6VMV6_9AGAR</name>
<keyword evidence="1" id="KW-0863">Zinc-finger</keyword>
<organism evidence="4 5">
    <name type="scientific">Mycena pura</name>
    <dbReference type="NCBI Taxonomy" id="153505"/>
    <lineage>
        <taxon>Eukaryota</taxon>
        <taxon>Fungi</taxon>
        <taxon>Dikarya</taxon>
        <taxon>Basidiomycota</taxon>
        <taxon>Agaricomycotina</taxon>
        <taxon>Agaricomycetes</taxon>
        <taxon>Agaricomycetidae</taxon>
        <taxon>Agaricales</taxon>
        <taxon>Marasmiineae</taxon>
        <taxon>Mycenaceae</taxon>
        <taxon>Mycena</taxon>
    </lineage>
</organism>
<accession>A0AAD6VMV6</accession>
<gene>
    <name evidence="4" type="ORF">GGX14DRAFT_561183</name>
</gene>
<protein>
    <recommendedName>
        <fullName evidence="3">CCHC-type domain-containing protein</fullName>
    </recommendedName>
</protein>
<keyword evidence="1" id="KW-0479">Metal-binding</keyword>
<feature type="compositionally biased region" description="Acidic residues" evidence="2">
    <location>
        <begin position="302"/>
        <end position="312"/>
    </location>
</feature>
<feature type="region of interest" description="Disordered" evidence="2">
    <location>
        <begin position="291"/>
        <end position="337"/>
    </location>
</feature>
<evidence type="ECO:0000313" key="5">
    <source>
        <dbReference type="Proteomes" id="UP001219525"/>
    </source>
</evidence>
<keyword evidence="5" id="KW-1185">Reference proteome</keyword>
<dbReference type="InterPro" id="IPR001878">
    <property type="entry name" value="Znf_CCHC"/>
</dbReference>